<dbReference type="RefSeq" id="WP_007548038.1">
    <property type="nucleotide sequence ID" value="NZ_ABZS01000192.1"/>
</dbReference>
<sequence length="104" mass="11272">EQVRHLGIDIETDCGQSVKAAADGRVIYAGDGIKAFGNLVVIRHNNGLTTVYGYLDDISVREGKVVNRGDVIGKAGKLKNSDKCGIYFEVRKNVTPVDPLNILE</sequence>
<dbReference type="PANTHER" id="PTHR21666">
    <property type="entry name" value="PEPTIDASE-RELATED"/>
    <property type="match status" value="1"/>
</dbReference>
<proteinExistence type="predicted"/>
<dbReference type="SUPFAM" id="SSF51261">
    <property type="entry name" value="Duplicated hybrid motif"/>
    <property type="match status" value="1"/>
</dbReference>
<feature type="domain" description="M23ase beta-sheet core" evidence="1">
    <location>
        <begin position="4"/>
        <end position="99"/>
    </location>
</feature>
<dbReference type="EMBL" id="ABZS01000192">
    <property type="protein sequence ID" value="EEP59906.1"/>
    <property type="molecule type" value="Genomic_DNA"/>
</dbReference>
<keyword evidence="3" id="KW-1185">Reference proteome</keyword>
<name>C4FLZ0_9AQUI</name>
<evidence type="ECO:0000259" key="1">
    <source>
        <dbReference type="Pfam" id="PF01551"/>
    </source>
</evidence>
<dbReference type="Pfam" id="PF01551">
    <property type="entry name" value="Peptidase_M23"/>
    <property type="match status" value="1"/>
</dbReference>
<organism evidence="2 3">
    <name type="scientific">Sulfurihydrogenibium yellowstonense SS-5</name>
    <dbReference type="NCBI Taxonomy" id="432331"/>
    <lineage>
        <taxon>Bacteria</taxon>
        <taxon>Pseudomonadati</taxon>
        <taxon>Aquificota</taxon>
        <taxon>Aquificia</taxon>
        <taxon>Aquificales</taxon>
        <taxon>Hydrogenothermaceae</taxon>
        <taxon>Sulfurihydrogenibium</taxon>
    </lineage>
</organism>
<dbReference type="InterPro" id="IPR016047">
    <property type="entry name" value="M23ase_b-sheet_dom"/>
</dbReference>
<dbReference type="CDD" id="cd12797">
    <property type="entry name" value="M23_peptidase"/>
    <property type="match status" value="1"/>
</dbReference>
<dbReference type="OrthoDB" id="9810477at2"/>
<protein>
    <submittedName>
        <fullName evidence="2">LysM domain/M23 peptidase domain protein</fullName>
    </submittedName>
</protein>
<dbReference type="Proteomes" id="UP000005540">
    <property type="component" value="Unassembled WGS sequence"/>
</dbReference>
<dbReference type="GO" id="GO:0004222">
    <property type="term" value="F:metalloendopeptidase activity"/>
    <property type="evidence" value="ECO:0007669"/>
    <property type="project" value="TreeGrafter"/>
</dbReference>
<accession>C4FLZ0</accession>
<dbReference type="PANTHER" id="PTHR21666:SF270">
    <property type="entry name" value="MUREIN HYDROLASE ACTIVATOR ENVC"/>
    <property type="match status" value="1"/>
</dbReference>
<dbReference type="InterPro" id="IPR050570">
    <property type="entry name" value="Cell_wall_metabolism_enzyme"/>
</dbReference>
<evidence type="ECO:0000313" key="3">
    <source>
        <dbReference type="Proteomes" id="UP000005540"/>
    </source>
</evidence>
<comment type="caution">
    <text evidence="2">The sequence shown here is derived from an EMBL/GenBank/DDBJ whole genome shotgun (WGS) entry which is preliminary data.</text>
</comment>
<gene>
    <name evidence="2" type="ORF">SULYE_1594</name>
</gene>
<dbReference type="InterPro" id="IPR011055">
    <property type="entry name" value="Dup_hybrid_motif"/>
</dbReference>
<evidence type="ECO:0000313" key="2">
    <source>
        <dbReference type="EMBL" id="EEP59906.1"/>
    </source>
</evidence>
<reference evidence="2 3" key="1">
    <citation type="submission" date="2009-04" db="EMBL/GenBank/DDBJ databases">
        <authorList>
            <person name="Reysenbach A.-L."/>
            <person name="Heidelberg J.F."/>
            <person name="Nelson W.C."/>
        </authorList>
    </citation>
    <scope>NUCLEOTIDE SEQUENCE [LARGE SCALE GENOMIC DNA]</scope>
    <source>
        <strain evidence="2 3">SS-5</strain>
    </source>
</reference>
<dbReference type="Gene3D" id="2.70.70.10">
    <property type="entry name" value="Glucose Permease (Domain IIA)"/>
    <property type="match status" value="1"/>
</dbReference>
<feature type="non-terminal residue" evidence="2">
    <location>
        <position position="1"/>
    </location>
</feature>
<dbReference type="AlphaFoldDB" id="C4FLZ0"/>